<evidence type="ECO:0000256" key="5">
    <source>
        <dbReference type="ARBA" id="ARBA00023152"/>
    </source>
</evidence>
<comment type="similarity">
    <text evidence="4">Belongs to the BPG-independent phosphoglycerate mutase family. A-PGAM subfamily.</text>
</comment>
<evidence type="ECO:0000259" key="7">
    <source>
        <dbReference type="Pfam" id="PF01676"/>
    </source>
</evidence>
<comment type="catalytic activity">
    <reaction evidence="1">
        <text>(2R)-2-phosphoglycerate = (2R)-3-phosphoglycerate</text>
        <dbReference type="Rhea" id="RHEA:15901"/>
        <dbReference type="ChEBI" id="CHEBI:58272"/>
        <dbReference type="ChEBI" id="CHEBI:58289"/>
        <dbReference type="EC" id="5.4.2.12"/>
    </reaction>
</comment>
<comment type="function">
    <text evidence="2">Catalyzes the interconversion of 2-phosphoglycerate and 3-phosphoglycerate.</text>
</comment>
<dbReference type="Gene3D" id="3.30.70.2130">
    <property type="entry name" value="Metalloenzyme domain"/>
    <property type="match status" value="1"/>
</dbReference>
<dbReference type="InParanoid" id="D6Z1I3"/>
<dbReference type="SUPFAM" id="SSF53649">
    <property type="entry name" value="Alkaline phosphatase-like"/>
    <property type="match status" value="1"/>
</dbReference>
<dbReference type="GO" id="GO:0046872">
    <property type="term" value="F:metal ion binding"/>
    <property type="evidence" value="ECO:0007669"/>
    <property type="project" value="InterPro"/>
</dbReference>
<dbReference type="EC" id="5.4.2.-" evidence="8"/>
<dbReference type="EMBL" id="CP001940">
    <property type="protein sequence ID" value="ADH87317.1"/>
    <property type="molecule type" value="Genomic_DNA"/>
</dbReference>
<evidence type="ECO:0000256" key="6">
    <source>
        <dbReference type="SAM" id="MobiDB-lite"/>
    </source>
</evidence>
<dbReference type="RefSeq" id="WP_013164822.1">
    <property type="nucleotide sequence ID" value="NC_014216.1"/>
</dbReference>
<keyword evidence="8" id="KW-0413">Isomerase</keyword>
<dbReference type="InterPro" id="IPR042253">
    <property type="entry name" value="Pglycerate_mutase_ApgM_sf"/>
</dbReference>
<dbReference type="OrthoDB" id="9804453at2"/>
<keyword evidence="8" id="KW-0670">Pyruvate</keyword>
<name>D6Z1I3_DESAT</name>
<dbReference type="Pfam" id="PF10143">
    <property type="entry name" value="PhosphMutase"/>
    <property type="match status" value="1"/>
</dbReference>
<dbReference type="PANTHER" id="PTHR31209:SF0">
    <property type="entry name" value="METALLOENZYME DOMAIN-CONTAINING PROTEIN"/>
    <property type="match status" value="1"/>
</dbReference>
<dbReference type="AlphaFoldDB" id="D6Z1I3"/>
<evidence type="ECO:0000256" key="4">
    <source>
        <dbReference type="ARBA" id="ARBA00005524"/>
    </source>
</evidence>
<dbReference type="Pfam" id="PF01676">
    <property type="entry name" value="Metalloenzyme"/>
    <property type="match status" value="1"/>
</dbReference>
<comment type="pathway">
    <text evidence="3">Carbohydrate degradation.</text>
</comment>
<dbReference type="Proteomes" id="UP000001508">
    <property type="component" value="Chromosome"/>
</dbReference>
<keyword evidence="5" id="KW-0324">Glycolysis</keyword>
<dbReference type="CDD" id="cd16011">
    <property type="entry name" value="iPGM_like"/>
    <property type="match status" value="1"/>
</dbReference>
<dbReference type="GO" id="GO:0006096">
    <property type="term" value="P:glycolytic process"/>
    <property type="evidence" value="ECO:0007669"/>
    <property type="project" value="UniProtKB-KW"/>
</dbReference>
<dbReference type="STRING" id="589865.DaAHT2_2657"/>
<proteinExistence type="inferred from homology"/>
<reference evidence="9" key="1">
    <citation type="submission" date="2010-02" db="EMBL/GenBank/DDBJ databases">
        <title>Complete sequence of Desulfurivibrio alkaliphilus AHT2.</title>
        <authorList>
            <consortium name="US DOE Joint Genome Institute"/>
            <person name="Pitluck S."/>
            <person name="Chertkov O."/>
            <person name="Detter J.C."/>
            <person name="Han C."/>
            <person name="Tapia R."/>
            <person name="Larimer F."/>
            <person name="Land M."/>
            <person name="Hauser L."/>
            <person name="Kyrpides N."/>
            <person name="Mikhailova N."/>
            <person name="Sorokin D.Y."/>
            <person name="Muyzer G."/>
            <person name="Woyke T."/>
        </authorList>
    </citation>
    <scope>NUCLEOTIDE SEQUENCE [LARGE SCALE GENOMIC DNA]</scope>
    <source>
        <strain evidence="9">DSM 19089 / UNIQEM U267 / AHT2</strain>
    </source>
</reference>
<dbReference type="PANTHER" id="PTHR31209">
    <property type="entry name" value="COFACTOR-INDEPENDENT PHOSPHOGLYCERATE MUTASE"/>
    <property type="match status" value="1"/>
</dbReference>
<dbReference type="HOGENOM" id="CLU_034906_1_0_7"/>
<evidence type="ECO:0000256" key="1">
    <source>
        <dbReference type="ARBA" id="ARBA00000370"/>
    </source>
</evidence>
<gene>
    <name evidence="8" type="ordered locus">DaAHT2_2657</name>
</gene>
<dbReference type="InterPro" id="IPR004456">
    <property type="entry name" value="Pglycerate_mutase_ApgM"/>
</dbReference>
<dbReference type="InterPro" id="IPR017850">
    <property type="entry name" value="Alkaline_phosphatase_core_sf"/>
</dbReference>
<feature type="region of interest" description="Disordered" evidence="6">
    <location>
        <begin position="420"/>
        <end position="450"/>
    </location>
</feature>
<protein>
    <submittedName>
        <fullName evidence="8">Phosphonopyruvate decarboxylase-related protein</fullName>
        <ecNumber evidence="8">5.4.2.-</ecNumber>
    </submittedName>
</protein>
<dbReference type="eggNOG" id="COG3635">
    <property type="taxonomic scope" value="Bacteria"/>
</dbReference>
<accession>D6Z1I3</accession>
<dbReference type="GO" id="GO:0004619">
    <property type="term" value="F:phosphoglycerate mutase activity"/>
    <property type="evidence" value="ECO:0007669"/>
    <property type="project" value="UniProtKB-EC"/>
</dbReference>
<dbReference type="Gene3D" id="3.40.720.10">
    <property type="entry name" value="Alkaline Phosphatase, subunit A"/>
    <property type="match status" value="2"/>
</dbReference>
<evidence type="ECO:0000313" key="8">
    <source>
        <dbReference type="EMBL" id="ADH87317.1"/>
    </source>
</evidence>
<evidence type="ECO:0000313" key="9">
    <source>
        <dbReference type="Proteomes" id="UP000001508"/>
    </source>
</evidence>
<dbReference type="NCBIfam" id="TIGR00306">
    <property type="entry name" value="apgM"/>
    <property type="match status" value="1"/>
</dbReference>
<keyword evidence="9" id="KW-1185">Reference proteome</keyword>
<feature type="domain" description="Metalloenzyme" evidence="7">
    <location>
        <begin position="4"/>
        <end position="407"/>
    </location>
</feature>
<evidence type="ECO:0000256" key="2">
    <source>
        <dbReference type="ARBA" id="ARBA00002315"/>
    </source>
</evidence>
<dbReference type="InterPro" id="IPR006124">
    <property type="entry name" value="Metalloenzyme"/>
</dbReference>
<evidence type="ECO:0000256" key="3">
    <source>
        <dbReference type="ARBA" id="ARBA00004921"/>
    </source>
</evidence>
<dbReference type="PIRSF" id="PIRSF006392">
    <property type="entry name" value="IPGAM_arch"/>
    <property type="match status" value="1"/>
</dbReference>
<organism evidence="8 9">
    <name type="scientific">Desulfurivibrio alkaliphilus (strain DSM 19089 / UNIQEM U267 / AHT2)</name>
    <dbReference type="NCBI Taxonomy" id="589865"/>
    <lineage>
        <taxon>Bacteria</taxon>
        <taxon>Pseudomonadati</taxon>
        <taxon>Thermodesulfobacteriota</taxon>
        <taxon>Desulfobulbia</taxon>
        <taxon>Desulfobulbales</taxon>
        <taxon>Desulfobulbaceae</taxon>
        <taxon>Desulfurivibrio</taxon>
    </lineage>
</organism>
<dbReference type="KEGG" id="dak:DaAHT2_2657"/>
<sequence length="450" mass="48380">MARKCILIMLDGLGDRACPELGHRTPLQAATTPNLDRLATQGANGLYHAAALGQALPSENAHFAIFGYKPDDFPGRGCLETLGAGIELGPKQAAFLAHLVQLRVDSGGALVLEEDQPRTSPEEARQLLAAVAHYRHGEIDLHFQPTHGTSGVLVLSGPVSRFVTDTNTMAAGRPLPDLLPWREYADDPAAGQTAAALRSYLLRVHHTLAAHPVNQARREAGLGAVNGMVTQRGGQWQEVVDFRRHNGLRGLSIASGLVYWGLAAFLGLAVQADQDGDDPGDDLARRLTMAREALADFDFIHVHTKTPDQAAHRKDPAGKVRVIEALDRGLGRVLDDLLADPELVLVVMADHSTPSSGPLIHSGEPVPLLFAGPGVRRDRVNSFDELSVAGGALGLVRGTELMLLVLNYLDRAKLIGTREAPEDQPFWPGDYAPLRLDQPPPPNSPQESLK</sequence>